<proteinExistence type="predicted"/>
<comment type="caution">
    <text evidence="1">The sequence shown here is derived from an EMBL/GenBank/DDBJ whole genome shotgun (WGS) entry which is preliminary data.</text>
</comment>
<name>A0A6M0QV13_9RHOB</name>
<dbReference type="PIRSF" id="PIRSF016789">
    <property type="entry name" value="DUF454"/>
    <property type="match status" value="1"/>
</dbReference>
<sequence length="122" mass="13149">MRYVWISLGLLALALGTAGLALPLLPTTPFMLLAAAAFAKSSPRLHDWLLGHRVFGPTIRDWRDYRAISPKAKRMALTAMTAALGLSLLLGLDWKILALQAGVLGVMGSWIWTRPDGPEAGA</sequence>
<dbReference type="AlphaFoldDB" id="A0A6M0QV13"/>
<evidence type="ECO:0000313" key="1">
    <source>
        <dbReference type="EMBL" id="NEY91326.1"/>
    </source>
</evidence>
<gene>
    <name evidence="1" type="ORF">G4Z14_13560</name>
</gene>
<dbReference type="PANTHER" id="PTHR35813">
    <property type="entry name" value="INNER MEMBRANE PROTEIN YBAN"/>
    <property type="match status" value="1"/>
</dbReference>
<organism evidence="1 2">
    <name type="scientific">Tabrizicola oligotrophica</name>
    <dbReference type="NCBI Taxonomy" id="2710650"/>
    <lineage>
        <taxon>Bacteria</taxon>
        <taxon>Pseudomonadati</taxon>
        <taxon>Pseudomonadota</taxon>
        <taxon>Alphaproteobacteria</taxon>
        <taxon>Rhodobacterales</taxon>
        <taxon>Paracoccaceae</taxon>
        <taxon>Tabrizicola</taxon>
    </lineage>
</organism>
<protein>
    <submittedName>
        <fullName evidence="1">DUF454 domain-containing protein</fullName>
    </submittedName>
</protein>
<dbReference type="GO" id="GO:0005886">
    <property type="term" value="C:plasma membrane"/>
    <property type="evidence" value="ECO:0007669"/>
    <property type="project" value="TreeGrafter"/>
</dbReference>
<reference evidence="1 2" key="1">
    <citation type="submission" date="2020-02" db="EMBL/GenBank/DDBJ databases">
        <authorList>
            <person name="Chen W.-M."/>
        </authorList>
    </citation>
    <scope>NUCLEOTIDE SEQUENCE [LARGE SCALE GENOMIC DNA]</scope>
    <source>
        <strain evidence="1 2">KMS-5</strain>
    </source>
</reference>
<dbReference type="EMBL" id="JAAIVJ010000008">
    <property type="protein sequence ID" value="NEY91326.1"/>
    <property type="molecule type" value="Genomic_DNA"/>
</dbReference>
<dbReference type="Proteomes" id="UP000477782">
    <property type="component" value="Unassembled WGS sequence"/>
</dbReference>
<evidence type="ECO:0000313" key="2">
    <source>
        <dbReference type="Proteomes" id="UP000477782"/>
    </source>
</evidence>
<dbReference type="RefSeq" id="WP_164626637.1">
    <property type="nucleotide sequence ID" value="NZ_JAAIVJ010000008.1"/>
</dbReference>
<dbReference type="PANTHER" id="PTHR35813:SF1">
    <property type="entry name" value="INNER MEMBRANE PROTEIN YBAN"/>
    <property type="match status" value="1"/>
</dbReference>
<accession>A0A6M0QV13</accession>
<dbReference type="InterPro" id="IPR007401">
    <property type="entry name" value="DUF454"/>
</dbReference>
<keyword evidence="2" id="KW-1185">Reference proteome</keyword>
<dbReference type="Pfam" id="PF04304">
    <property type="entry name" value="DUF454"/>
    <property type="match status" value="1"/>
</dbReference>